<comment type="caution">
    <text evidence="2">The sequence shown here is derived from an EMBL/GenBank/DDBJ whole genome shotgun (WGS) entry which is preliminary data.</text>
</comment>
<dbReference type="RefSeq" id="WP_381523772.1">
    <property type="nucleotide sequence ID" value="NZ_JBHULN010000008.1"/>
</dbReference>
<name>A0ABW5M6X0_9BACT</name>
<dbReference type="Gene3D" id="2.40.10.10">
    <property type="entry name" value="Trypsin-like serine proteases"/>
    <property type="match status" value="2"/>
</dbReference>
<dbReference type="EMBL" id="JBHULN010000008">
    <property type="protein sequence ID" value="MFD2571866.1"/>
    <property type="molecule type" value="Genomic_DNA"/>
</dbReference>
<dbReference type="InterPro" id="IPR009003">
    <property type="entry name" value="Peptidase_S1_PA"/>
</dbReference>
<dbReference type="EC" id="3.4.21.-" evidence="2"/>
<keyword evidence="2" id="KW-0378">Hydrolase</keyword>
<organism evidence="2 3">
    <name type="scientific">Spirosoma soli</name>
    <dbReference type="NCBI Taxonomy" id="1770529"/>
    <lineage>
        <taxon>Bacteria</taxon>
        <taxon>Pseudomonadati</taxon>
        <taxon>Bacteroidota</taxon>
        <taxon>Cytophagia</taxon>
        <taxon>Cytophagales</taxon>
        <taxon>Cytophagaceae</taxon>
        <taxon>Spirosoma</taxon>
    </lineage>
</organism>
<sequence length="349" mass="38202">MKTNDSLAVAADQPMTAEEVLRIPARKARVEPPLVKIAQDENLPADDPEKVPLGTRVFPAGSRSIAVERLTQQEVLALSKPLETTGYIPEFADFNPKVKLEPKRDAKPKFIDREEFMGGTVGVETIFSPDQRQVFNDTNYPWRCSGRVDSPLGFASGVMVGPRHLLTCSHIVDWQANNSTGWLSFKPAFYNGSTPFGTAWASLTYYKQKVTGGDGINSTELQYDYVVIVLNSRIGDQTGWLGSKSYTDSWDGGAYWAHVGYPGDLTGGQRPTYQGSIALDGANNLGDAHQYLNHRGDIWPGQSGGSFFGYWNGAPHTVCVQSAHNPSTNFASGGSDMVDLIIRARNEHP</sequence>
<dbReference type="PANTHER" id="PTHR15462">
    <property type="entry name" value="SERINE PROTEASE"/>
    <property type="match status" value="1"/>
</dbReference>
<dbReference type="Proteomes" id="UP001597469">
    <property type="component" value="Unassembled WGS sequence"/>
</dbReference>
<accession>A0ABW5M6X0</accession>
<protein>
    <submittedName>
        <fullName evidence="2">Trypsin-like serine peptidase</fullName>
        <ecNumber evidence="2">3.4.21.-</ecNumber>
    </submittedName>
</protein>
<dbReference type="SUPFAM" id="SSF50494">
    <property type="entry name" value="Trypsin-like serine proteases"/>
    <property type="match status" value="1"/>
</dbReference>
<evidence type="ECO:0000256" key="1">
    <source>
        <dbReference type="ARBA" id="ARBA00022729"/>
    </source>
</evidence>
<proteinExistence type="predicted"/>
<keyword evidence="3" id="KW-1185">Reference proteome</keyword>
<keyword evidence="1" id="KW-0732">Signal</keyword>
<reference evidence="3" key="1">
    <citation type="journal article" date="2019" name="Int. J. Syst. Evol. Microbiol.">
        <title>The Global Catalogue of Microorganisms (GCM) 10K type strain sequencing project: providing services to taxonomists for standard genome sequencing and annotation.</title>
        <authorList>
            <consortium name="The Broad Institute Genomics Platform"/>
            <consortium name="The Broad Institute Genome Sequencing Center for Infectious Disease"/>
            <person name="Wu L."/>
            <person name="Ma J."/>
        </authorList>
    </citation>
    <scope>NUCLEOTIDE SEQUENCE [LARGE SCALE GENOMIC DNA]</scope>
    <source>
        <strain evidence="3">KCTC 42805</strain>
    </source>
</reference>
<dbReference type="GO" id="GO:0016787">
    <property type="term" value="F:hydrolase activity"/>
    <property type="evidence" value="ECO:0007669"/>
    <property type="project" value="UniProtKB-KW"/>
</dbReference>
<dbReference type="InterPro" id="IPR050966">
    <property type="entry name" value="Glutamyl_endopeptidase"/>
</dbReference>
<dbReference type="PANTHER" id="PTHR15462:SF8">
    <property type="entry name" value="SERINE PROTEASE"/>
    <property type="match status" value="1"/>
</dbReference>
<evidence type="ECO:0000313" key="2">
    <source>
        <dbReference type="EMBL" id="MFD2571866.1"/>
    </source>
</evidence>
<evidence type="ECO:0000313" key="3">
    <source>
        <dbReference type="Proteomes" id="UP001597469"/>
    </source>
</evidence>
<dbReference type="InterPro" id="IPR043504">
    <property type="entry name" value="Peptidase_S1_PA_chymotrypsin"/>
</dbReference>
<gene>
    <name evidence="2" type="ORF">ACFSUS_14575</name>
</gene>